<dbReference type="EMBL" id="CADEAL010003001">
    <property type="protein sequence ID" value="CAB1443116.1"/>
    <property type="molecule type" value="Genomic_DNA"/>
</dbReference>
<feature type="region of interest" description="Disordered" evidence="1">
    <location>
        <begin position="454"/>
        <end position="476"/>
    </location>
</feature>
<reference evidence="2" key="1">
    <citation type="submission" date="2020-03" db="EMBL/GenBank/DDBJ databases">
        <authorList>
            <person name="Weist P."/>
        </authorList>
    </citation>
    <scope>NUCLEOTIDE SEQUENCE</scope>
</reference>
<name>A0A9N7V0H4_PLEPL</name>
<sequence length="476" mass="51004">MAEWATGSQKKASVCVEESDKPCMLDASVSASPVIPLILNRLASAAEENPQSGRLLGACSAETPINRQHMVMGYGMDYGPRNPPLPKGGGGQLPTSAHVSVGTIGLVHTNHSKRPKAKKTSAQQQLTQTTPWPHAHYPPPTNLQDSLSLQLRFQNLTSRCRPNLPLLSAPSHPLPAISRANLKLHYYESCTQCVGGRFRTSTPSINPPMGPTSWLNRPVPPLDNLSSSDEAKLRSCNYTRTFLLFVSPLAKKTLLRGPWGHGGGLRVVQTPTNEGLGKFLALLSLSSPPGWNKCSSVRRLGSTSAGVMVWLLGGPSQSRYTISPLSAPVPWTARRAAPAAQLAALLPVQSARVTDNQPVMMHICVSVWADQKTGQAGFFWSRPLRPLHKLRWSLSASAMSYLPKPHPPAASYFSLSRETPGARLNVTAVSGMLGGQCSGFPGLHLHLTLSDAGTKSSYTSGGRRGGAAQSKTIHHS</sequence>
<accession>A0A9N7V0H4</accession>
<dbReference type="Proteomes" id="UP001153269">
    <property type="component" value="Unassembled WGS sequence"/>
</dbReference>
<evidence type="ECO:0000313" key="2">
    <source>
        <dbReference type="EMBL" id="CAB1443116.1"/>
    </source>
</evidence>
<keyword evidence="3" id="KW-1185">Reference proteome</keyword>
<gene>
    <name evidence="2" type="ORF">PLEPLA_LOCUS30832</name>
</gene>
<organism evidence="2 3">
    <name type="scientific">Pleuronectes platessa</name>
    <name type="common">European plaice</name>
    <dbReference type="NCBI Taxonomy" id="8262"/>
    <lineage>
        <taxon>Eukaryota</taxon>
        <taxon>Metazoa</taxon>
        <taxon>Chordata</taxon>
        <taxon>Craniata</taxon>
        <taxon>Vertebrata</taxon>
        <taxon>Euteleostomi</taxon>
        <taxon>Actinopterygii</taxon>
        <taxon>Neopterygii</taxon>
        <taxon>Teleostei</taxon>
        <taxon>Neoteleostei</taxon>
        <taxon>Acanthomorphata</taxon>
        <taxon>Carangaria</taxon>
        <taxon>Pleuronectiformes</taxon>
        <taxon>Pleuronectoidei</taxon>
        <taxon>Pleuronectidae</taxon>
        <taxon>Pleuronectes</taxon>
    </lineage>
</organism>
<protein>
    <submittedName>
        <fullName evidence="2">Uncharacterized protein</fullName>
    </submittedName>
</protein>
<dbReference type="AlphaFoldDB" id="A0A9N7V0H4"/>
<evidence type="ECO:0000313" key="3">
    <source>
        <dbReference type="Proteomes" id="UP001153269"/>
    </source>
</evidence>
<proteinExistence type="predicted"/>
<evidence type="ECO:0000256" key="1">
    <source>
        <dbReference type="SAM" id="MobiDB-lite"/>
    </source>
</evidence>
<comment type="caution">
    <text evidence="2">The sequence shown here is derived from an EMBL/GenBank/DDBJ whole genome shotgun (WGS) entry which is preliminary data.</text>
</comment>